<dbReference type="Proteomes" id="UP000429552">
    <property type="component" value="Unassembled WGS sequence"/>
</dbReference>
<name>A0A640TLJ8_STRNI</name>
<dbReference type="InterPro" id="IPR013320">
    <property type="entry name" value="ConA-like_dom_sf"/>
</dbReference>
<dbReference type="Proteomes" id="UP001210609">
    <property type="component" value="Chromosome"/>
</dbReference>
<dbReference type="EMBL" id="BLIP01000001">
    <property type="protein sequence ID" value="GFE24783.1"/>
    <property type="molecule type" value="Genomic_DNA"/>
</dbReference>
<reference evidence="5 7" key="2">
    <citation type="submission" date="2022-12" db="EMBL/GenBank/DDBJ databases">
        <authorList>
            <person name="Ruckert C."/>
            <person name="Busche T."/>
            <person name="Kalinowski J."/>
            <person name="Wittmann C."/>
        </authorList>
    </citation>
    <scope>NUCLEOTIDE SEQUENCE [LARGE SCALE GENOMIC DNA]</scope>
    <source>
        <strain evidence="5 7">DSM 40555</strain>
    </source>
</reference>
<keyword evidence="1" id="KW-0732">Signal</keyword>
<protein>
    <submittedName>
        <fullName evidence="5">LamG domain-containing protein</fullName>
    </submittedName>
</protein>
<keyword evidence="7" id="KW-1185">Reference proteome</keyword>
<feature type="domain" description="LamG-like jellyroll fold" evidence="3">
    <location>
        <begin position="127"/>
        <end position="296"/>
    </location>
</feature>
<dbReference type="AlphaFoldDB" id="A0A640TLJ8"/>
<sequence length="319" mass="33198">MARSTAASRRRRFRLIRVAGLGGLLVGALPGLLGTSAWATPRTPTAVTTTVTGQSPAGDAVPREVTARWEFDREAEAGANSVPDGPAMTLGGGAKLVPGAGFLGEGGLLLDGKRGYASSTVPVDTGTSFTVTAWVQTSVESTRRMTLVSAAGNTTSSFRVDFVPARAHRAGGAAWEATMARTDTAGSNTVSAVNAGGWNSGTDWNHLAVVYDAPAQQLHLYVNGQLGTAPCFDDDRDGAADDPQCVPAVPWADHARSFTAQRSLQVGRAKSRGTFGDHWSGAIDDVWAFRGALSSEQINYLSSGWVGLPTEVPDIPEAG</sequence>
<dbReference type="Pfam" id="PF13385">
    <property type="entry name" value="Laminin_G_3"/>
    <property type="match status" value="1"/>
</dbReference>
<dbReference type="InterPro" id="IPR006558">
    <property type="entry name" value="LamG-like"/>
</dbReference>
<reference evidence="4 6" key="1">
    <citation type="submission" date="2019-12" db="EMBL/GenBank/DDBJ databases">
        <title>Whole genome shotgun sequence of Streptomyces libani subsp. libani NBRC 13452.</title>
        <authorList>
            <person name="Ichikawa N."/>
            <person name="Kimura A."/>
            <person name="Kitahashi Y."/>
            <person name="Komaki H."/>
            <person name="Tamura T."/>
        </authorList>
    </citation>
    <scope>NUCLEOTIDE SEQUENCE [LARGE SCALE GENOMIC DNA]</scope>
    <source>
        <strain evidence="4 6">NBRC 13452</strain>
    </source>
</reference>
<dbReference type="SMART" id="SM00560">
    <property type="entry name" value="LamGL"/>
    <property type="match status" value="1"/>
</dbReference>
<accession>A0A640TLJ8</accession>
<evidence type="ECO:0000313" key="6">
    <source>
        <dbReference type="Proteomes" id="UP000429552"/>
    </source>
</evidence>
<evidence type="ECO:0000313" key="4">
    <source>
        <dbReference type="EMBL" id="GFE24783.1"/>
    </source>
</evidence>
<dbReference type="Gene3D" id="2.60.120.200">
    <property type="match status" value="1"/>
</dbReference>
<dbReference type="RefSeq" id="WP_159488300.1">
    <property type="nucleotide sequence ID" value="NZ_BLIP01000001.1"/>
</dbReference>
<dbReference type="EMBL" id="CP114202">
    <property type="protein sequence ID" value="WAT99091.1"/>
    <property type="molecule type" value="Genomic_DNA"/>
</dbReference>
<evidence type="ECO:0000259" key="3">
    <source>
        <dbReference type="SMART" id="SM00560"/>
    </source>
</evidence>
<gene>
    <name evidence="4" type="ORF">Sliba_52360</name>
    <name evidence="5" type="ORF">STRLI_005221</name>
</gene>
<evidence type="ECO:0000256" key="2">
    <source>
        <dbReference type="ARBA" id="ARBA00023157"/>
    </source>
</evidence>
<organism evidence="4 6">
    <name type="scientific">Streptomyces nigrescens</name>
    <dbReference type="NCBI Taxonomy" id="1920"/>
    <lineage>
        <taxon>Bacteria</taxon>
        <taxon>Bacillati</taxon>
        <taxon>Actinomycetota</taxon>
        <taxon>Actinomycetes</taxon>
        <taxon>Kitasatosporales</taxon>
        <taxon>Streptomycetaceae</taxon>
        <taxon>Streptomyces</taxon>
    </lineage>
</organism>
<proteinExistence type="predicted"/>
<dbReference type="SUPFAM" id="SSF49899">
    <property type="entry name" value="Concanavalin A-like lectins/glucanases"/>
    <property type="match status" value="1"/>
</dbReference>
<evidence type="ECO:0000256" key="1">
    <source>
        <dbReference type="ARBA" id="ARBA00022729"/>
    </source>
</evidence>
<keyword evidence="2" id="KW-1015">Disulfide bond</keyword>
<evidence type="ECO:0000313" key="5">
    <source>
        <dbReference type="EMBL" id="WAT99091.1"/>
    </source>
</evidence>
<evidence type="ECO:0000313" key="7">
    <source>
        <dbReference type="Proteomes" id="UP001210609"/>
    </source>
</evidence>